<evidence type="ECO:0000313" key="2">
    <source>
        <dbReference type="Proteomes" id="UP000606003"/>
    </source>
</evidence>
<proteinExistence type="predicted"/>
<reference evidence="1 2" key="1">
    <citation type="submission" date="2020-09" db="EMBL/GenBank/DDBJ databases">
        <authorList>
            <person name="Kim M.K."/>
        </authorList>
    </citation>
    <scope>NUCLEOTIDE SEQUENCE [LARGE SCALE GENOMIC DNA]</scope>
    <source>
        <strain evidence="1 2">BT189</strain>
    </source>
</reference>
<comment type="caution">
    <text evidence="1">The sequence shown here is derived from an EMBL/GenBank/DDBJ whole genome shotgun (WGS) entry which is preliminary data.</text>
</comment>
<keyword evidence="2" id="KW-1185">Reference proteome</keyword>
<name>A0ABR8JTT9_9BACT</name>
<accession>A0ABR8JTT9</accession>
<protein>
    <submittedName>
        <fullName evidence="1">Uncharacterized protein</fullName>
    </submittedName>
</protein>
<dbReference type="EMBL" id="JACXAC010000003">
    <property type="protein sequence ID" value="MBD2722176.1"/>
    <property type="molecule type" value="Genomic_DNA"/>
</dbReference>
<gene>
    <name evidence="1" type="ORF">IC234_08555</name>
</gene>
<sequence length="125" mass="13401">MDFQTGGSGLSNSAELNPRGLRNAINERNHPGCFCSIIAAACTARANSSPCVRQPHSGLWPAAITATVFATKNAGTPSIKLTLTSDSGFYFNNTTPTPSADGPLAAIVWFVSFRRKFLLWERLTP</sequence>
<dbReference type="Proteomes" id="UP000606003">
    <property type="component" value="Unassembled WGS sequence"/>
</dbReference>
<dbReference type="RefSeq" id="WP_190923465.1">
    <property type="nucleotide sequence ID" value="NZ_JACXAC010000003.1"/>
</dbReference>
<evidence type="ECO:0000313" key="1">
    <source>
        <dbReference type="EMBL" id="MBD2722176.1"/>
    </source>
</evidence>
<organism evidence="1 2">
    <name type="scientific">Hymenobacter armeniacus</name>
    <dbReference type="NCBI Taxonomy" id="2771358"/>
    <lineage>
        <taxon>Bacteria</taxon>
        <taxon>Pseudomonadati</taxon>
        <taxon>Bacteroidota</taxon>
        <taxon>Cytophagia</taxon>
        <taxon>Cytophagales</taxon>
        <taxon>Hymenobacteraceae</taxon>
        <taxon>Hymenobacter</taxon>
    </lineage>
</organism>